<evidence type="ECO:0000256" key="4">
    <source>
        <dbReference type="ARBA" id="ARBA00022807"/>
    </source>
</evidence>
<feature type="domain" description="NlpC/P60" evidence="7">
    <location>
        <begin position="253"/>
        <end position="381"/>
    </location>
</feature>
<accession>A0A8J7GUW8</accession>
<evidence type="ECO:0000256" key="3">
    <source>
        <dbReference type="ARBA" id="ARBA00022801"/>
    </source>
</evidence>
<evidence type="ECO:0000256" key="5">
    <source>
        <dbReference type="SAM" id="MobiDB-lite"/>
    </source>
</evidence>
<gene>
    <name evidence="8" type="ORF">IW245_006179</name>
</gene>
<evidence type="ECO:0000313" key="8">
    <source>
        <dbReference type="EMBL" id="MBG6139985.1"/>
    </source>
</evidence>
<dbReference type="EMBL" id="JADOUF010000001">
    <property type="protein sequence ID" value="MBG6139985.1"/>
    <property type="molecule type" value="Genomic_DNA"/>
</dbReference>
<feature type="region of interest" description="Disordered" evidence="5">
    <location>
        <begin position="377"/>
        <end position="488"/>
    </location>
</feature>
<evidence type="ECO:0000256" key="1">
    <source>
        <dbReference type="ARBA" id="ARBA00007074"/>
    </source>
</evidence>
<feature type="compositionally biased region" description="Low complexity" evidence="5">
    <location>
        <begin position="461"/>
        <end position="488"/>
    </location>
</feature>
<feature type="compositionally biased region" description="Gly residues" evidence="5">
    <location>
        <begin position="447"/>
        <end position="460"/>
    </location>
</feature>
<protein>
    <submittedName>
        <fullName evidence="8">Cell wall-associated NlpC family hydrolase</fullName>
    </submittedName>
</protein>
<dbReference type="PANTHER" id="PTHR47359:SF3">
    <property type="entry name" value="NLP_P60 DOMAIN-CONTAINING PROTEIN-RELATED"/>
    <property type="match status" value="1"/>
</dbReference>
<keyword evidence="9" id="KW-1185">Reference proteome</keyword>
<sequence>MKTRKTAWFFLCALIGALAFATPSVADPGNPATSGSIPDPGVRPPLPVPGAAVPTVHGDVDDPAIRAIEARVNAEAVAVRLLEQQALAAQITAESATESTTQTKESLDAATAILTGWEGQASDAAAASYREAQALEPLGPLGKDLRDLSALAPGMHGQKSTKGQYTAKDFLTAQHNQQAAQVAYDKAVAAQRTATTAYTTLKGQYDQRLAALTALRAEYSTQLTKANADKFTYELNQTKLSGLKPNSRGELANPKALEAVAWAKTRLGRPYVFGADGRNNTFDCSGLVQWSYKAAGVSVTRIANDQYHTTKEVDASQLLPGDLLFYNASPSRWEDIYHVVIYIGDNKVIQAPEPGDVVKISPVSTYQFYRATRVVDAVTPPKPTPSPSPSPTPTPTPSPSPSPTPSPSPSPSPSPTSTTPPVTPTDPPVDTGTGSTTPTGSGANPTGSGGNPTGSGGNPAGAGSTPAVGAEPGAGSPVAGAAGATPAG</sequence>
<feature type="compositionally biased region" description="Low complexity" evidence="5">
    <location>
        <begin position="428"/>
        <end position="446"/>
    </location>
</feature>
<feature type="signal peptide" evidence="6">
    <location>
        <begin position="1"/>
        <end position="26"/>
    </location>
</feature>
<keyword evidence="6" id="KW-0732">Signal</keyword>
<comment type="caution">
    <text evidence="8">The sequence shown here is derived from an EMBL/GenBank/DDBJ whole genome shotgun (WGS) entry which is preliminary data.</text>
</comment>
<dbReference type="PANTHER" id="PTHR47359">
    <property type="entry name" value="PEPTIDOGLYCAN DL-ENDOPEPTIDASE CWLO"/>
    <property type="match status" value="1"/>
</dbReference>
<dbReference type="SUPFAM" id="SSF54001">
    <property type="entry name" value="Cysteine proteinases"/>
    <property type="match status" value="1"/>
</dbReference>
<organism evidence="8 9">
    <name type="scientific">Longispora fulva</name>
    <dbReference type="NCBI Taxonomy" id="619741"/>
    <lineage>
        <taxon>Bacteria</taxon>
        <taxon>Bacillati</taxon>
        <taxon>Actinomycetota</taxon>
        <taxon>Actinomycetes</taxon>
        <taxon>Micromonosporales</taxon>
        <taxon>Micromonosporaceae</taxon>
        <taxon>Longispora</taxon>
    </lineage>
</organism>
<dbReference type="GO" id="GO:0008234">
    <property type="term" value="F:cysteine-type peptidase activity"/>
    <property type="evidence" value="ECO:0007669"/>
    <property type="project" value="UniProtKB-KW"/>
</dbReference>
<name>A0A8J7GUW8_9ACTN</name>
<dbReference type="InterPro" id="IPR051794">
    <property type="entry name" value="PG_Endopeptidase_C40"/>
</dbReference>
<dbReference type="PROSITE" id="PS51935">
    <property type="entry name" value="NLPC_P60"/>
    <property type="match status" value="1"/>
</dbReference>
<feature type="compositionally biased region" description="Pro residues" evidence="5">
    <location>
        <begin position="380"/>
        <end position="414"/>
    </location>
</feature>
<dbReference type="InterPro" id="IPR038765">
    <property type="entry name" value="Papain-like_cys_pep_sf"/>
</dbReference>
<evidence type="ECO:0000313" key="9">
    <source>
        <dbReference type="Proteomes" id="UP000622552"/>
    </source>
</evidence>
<evidence type="ECO:0000259" key="7">
    <source>
        <dbReference type="PROSITE" id="PS51935"/>
    </source>
</evidence>
<evidence type="ECO:0000256" key="6">
    <source>
        <dbReference type="SAM" id="SignalP"/>
    </source>
</evidence>
<dbReference type="RefSeq" id="WP_197006575.1">
    <property type="nucleotide sequence ID" value="NZ_BONS01000006.1"/>
</dbReference>
<dbReference type="InterPro" id="IPR000064">
    <property type="entry name" value="NLP_P60_dom"/>
</dbReference>
<keyword evidence="3 8" id="KW-0378">Hydrolase</keyword>
<dbReference type="Gene3D" id="3.90.1720.10">
    <property type="entry name" value="endopeptidase domain like (from Nostoc punctiforme)"/>
    <property type="match status" value="1"/>
</dbReference>
<evidence type="ECO:0000256" key="2">
    <source>
        <dbReference type="ARBA" id="ARBA00022670"/>
    </source>
</evidence>
<dbReference type="Pfam" id="PF00877">
    <property type="entry name" value="NLPC_P60"/>
    <property type="match status" value="1"/>
</dbReference>
<proteinExistence type="inferred from homology"/>
<feature type="chain" id="PRO_5035251134" evidence="6">
    <location>
        <begin position="27"/>
        <end position="488"/>
    </location>
</feature>
<keyword evidence="4" id="KW-0788">Thiol protease</keyword>
<keyword evidence="2" id="KW-0645">Protease</keyword>
<dbReference type="Proteomes" id="UP000622552">
    <property type="component" value="Unassembled WGS sequence"/>
</dbReference>
<dbReference type="GO" id="GO:0006508">
    <property type="term" value="P:proteolysis"/>
    <property type="evidence" value="ECO:0007669"/>
    <property type="project" value="UniProtKB-KW"/>
</dbReference>
<dbReference type="AlphaFoldDB" id="A0A8J7GUW8"/>
<feature type="region of interest" description="Disordered" evidence="5">
    <location>
        <begin position="25"/>
        <end position="49"/>
    </location>
</feature>
<reference evidence="8" key="1">
    <citation type="submission" date="2020-11" db="EMBL/GenBank/DDBJ databases">
        <title>Sequencing the genomes of 1000 actinobacteria strains.</title>
        <authorList>
            <person name="Klenk H.-P."/>
        </authorList>
    </citation>
    <scope>NUCLEOTIDE SEQUENCE</scope>
    <source>
        <strain evidence="8">DSM 45356</strain>
    </source>
</reference>
<comment type="similarity">
    <text evidence="1">Belongs to the peptidase C40 family.</text>
</comment>